<evidence type="ECO:0000256" key="2">
    <source>
        <dbReference type="ARBA" id="ARBA00022737"/>
    </source>
</evidence>
<organism evidence="3 4">
    <name type="scientific">Subtercola boreus</name>
    <dbReference type="NCBI Taxonomy" id="120213"/>
    <lineage>
        <taxon>Bacteria</taxon>
        <taxon>Bacillati</taxon>
        <taxon>Actinomycetota</taxon>
        <taxon>Actinomycetes</taxon>
        <taxon>Micrococcales</taxon>
        <taxon>Microbacteriaceae</taxon>
        <taxon>Subtercola</taxon>
    </lineage>
</organism>
<evidence type="ECO:0000256" key="1">
    <source>
        <dbReference type="ARBA" id="ARBA00022679"/>
    </source>
</evidence>
<dbReference type="InterPro" id="IPR001451">
    <property type="entry name" value="Hexapep"/>
</dbReference>
<reference evidence="3 4" key="1">
    <citation type="submission" date="2017-04" db="EMBL/GenBank/DDBJ databases">
        <title>Comparative genome analysis of Subtercola boreus.</title>
        <authorList>
            <person name="Cho Y.-J."/>
            <person name="Cho A."/>
            <person name="Kim O.-S."/>
            <person name="Lee J.-I."/>
        </authorList>
    </citation>
    <scope>NUCLEOTIDE SEQUENCE [LARGE SCALE GENOMIC DNA]</scope>
    <source>
        <strain evidence="3 4">P27479</strain>
    </source>
</reference>
<dbReference type="InterPro" id="IPR018357">
    <property type="entry name" value="Hexapep_transf_CS"/>
</dbReference>
<dbReference type="PANTHER" id="PTHR23416:SF78">
    <property type="entry name" value="LIPOPOLYSACCHARIDE BIOSYNTHESIS O-ACETYL TRANSFERASE WBBJ-RELATED"/>
    <property type="match status" value="1"/>
</dbReference>
<dbReference type="Pfam" id="PF00132">
    <property type="entry name" value="Hexapep"/>
    <property type="match status" value="1"/>
</dbReference>
<keyword evidence="2" id="KW-0677">Repeat</keyword>
<proteinExistence type="predicted"/>
<dbReference type="AlphaFoldDB" id="A0A3E0W4F9"/>
<comment type="caution">
    <text evidence="3">The sequence shown here is derived from an EMBL/GenBank/DDBJ whole genome shotgun (WGS) entry which is preliminary data.</text>
</comment>
<dbReference type="GO" id="GO:0016740">
    <property type="term" value="F:transferase activity"/>
    <property type="evidence" value="ECO:0007669"/>
    <property type="project" value="UniProtKB-KW"/>
</dbReference>
<dbReference type="PROSITE" id="PS00101">
    <property type="entry name" value="HEXAPEP_TRANSFERASES"/>
    <property type="match status" value="1"/>
</dbReference>
<dbReference type="Gene3D" id="2.160.10.10">
    <property type="entry name" value="Hexapeptide repeat proteins"/>
    <property type="match status" value="1"/>
</dbReference>
<accession>A0A3E0W4F9</accession>
<dbReference type="InterPro" id="IPR011004">
    <property type="entry name" value="Trimer_LpxA-like_sf"/>
</dbReference>
<gene>
    <name evidence="3" type="ORF">B7R22_02835</name>
</gene>
<name>A0A3E0W4F9_9MICO</name>
<dbReference type="EMBL" id="NBXB01000011">
    <property type="protein sequence ID" value="RFA16438.1"/>
    <property type="molecule type" value="Genomic_DNA"/>
</dbReference>
<evidence type="ECO:0000313" key="3">
    <source>
        <dbReference type="EMBL" id="RFA16438.1"/>
    </source>
</evidence>
<keyword evidence="1" id="KW-0808">Transferase</keyword>
<evidence type="ECO:0000313" key="4">
    <source>
        <dbReference type="Proteomes" id="UP000256541"/>
    </source>
</evidence>
<dbReference type="OrthoDB" id="2643438at2"/>
<dbReference type="Proteomes" id="UP000256541">
    <property type="component" value="Unassembled WGS sequence"/>
</dbReference>
<dbReference type="PANTHER" id="PTHR23416">
    <property type="entry name" value="SIALIC ACID SYNTHASE-RELATED"/>
    <property type="match status" value="1"/>
</dbReference>
<sequence length="167" mass="18063">MKLSVTERWRWRLYSAARGPVYASRKMGVQIGEGCRILSMEVSSEYELITIGSRVTVSSGVLFITHDGTGWLVRNEAGRRHFWLARIEIGDDVFIGARVTILPGVKIGARSVVAAGSVVAKSVPAGSIVGGNPARIIGSYDDLSARIAATWPTTREVQSGFKPDMQA</sequence>
<protein>
    <recommendedName>
        <fullName evidence="5">Acetyltransferase</fullName>
    </recommendedName>
</protein>
<evidence type="ECO:0008006" key="5">
    <source>
        <dbReference type="Google" id="ProtNLM"/>
    </source>
</evidence>
<dbReference type="CDD" id="cd04647">
    <property type="entry name" value="LbH_MAT_like"/>
    <property type="match status" value="1"/>
</dbReference>
<dbReference type="InterPro" id="IPR051159">
    <property type="entry name" value="Hexapeptide_acetyltransf"/>
</dbReference>
<dbReference type="SUPFAM" id="SSF51161">
    <property type="entry name" value="Trimeric LpxA-like enzymes"/>
    <property type="match status" value="1"/>
</dbReference>